<protein>
    <submittedName>
        <fullName evidence="1">Uncharacterized protein</fullName>
    </submittedName>
</protein>
<comment type="caution">
    <text evidence="1">The sequence shown here is derived from an EMBL/GenBank/DDBJ whole genome shotgun (WGS) entry which is preliminary data.</text>
</comment>
<evidence type="ECO:0000313" key="2">
    <source>
        <dbReference type="Proteomes" id="UP001230649"/>
    </source>
</evidence>
<reference evidence="1" key="1">
    <citation type="submission" date="2023-04" db="EMBL/GenBank/DDBJ databases">
        <title>Draft Genome sequencing of Naganishia species isolated from polar environments using Oxford Nanopore Technology.</title>
        <authorList>
            <person name="Leo P."/>
            <person name="Venkateswaran K."/>
        </authorList>
    </citation>
    <scope>NUCLEOTIDE SEQUENCE</scope>
    <source>
        <strain evidence="1">MNA-CCFEE 5262</strain>
    </source>
</reference>
<proteinExistence type="predicted"/>
<evidence type="ECO:0000313" key="1">
    <source>
        <dbReference type="EMBL" id="KAJ9111327.1"/>
    </source>
</evidence>
<dbReference type="Proteomes" id="UP001230649">
    <property type="component" value="Unassembled WGS sequence"/>
</dbReference>
<gene>
    <name evidence="1" type="ORF">QFC20_002618</name>
</gene>
<sequence>MGALTWLNPFRGKSTTKPSSPVSPRTSQKQNNTSPKFVSVNAARRFLLNLYGVILWLIWCGLWYFQKLPWGLVGLYADDMLAQGVGLAIVVLGTCGTNLRNLLKSQHDKIEEIKKATNYYSTRDLLEKYDELIKQSRSSPGASSSRRGSPGTPTPASRRPGRTNPNPVNRLAPLGAVTPNQNPAVGSPVPAQAQAQMQMLQRQSMTSSMQPVLPTPTKKWYDHLADRLLGDDPSQATQTKYALVCGGCFRHNGLVGGKDEWENMKWICPRCGYFNPSPKSRRPSAVTETAIPSTPTTTTMAIAPASGTDGEVRQRKGKKPSGLKHELEPEAGDKSSDRMDVDEDPSEKQDLDSDGEPLVLKKGT</sequence>
<name>A0ACC2WJS2_9TREE</name>
<organism evidence="1 2">
    <name type="scientific">Naganishia adeliensis</name>
    <dbReference type="NCBI Taxonomy" id="92952"/>
    <lineage>
        <taxon>Eukaryota</taxon>
        <taxon>Fungi</taxon>
        <taxon>Dikarya</taxon>
        <taxon>Basidiomycota</taxon>
        <taxon>Agaricomycotina</taxon>
        <taxon>Tremellomycetes</taxon>
        <taxon>Filobasidiales</taxon>
        <taxon>Filobasidiaceae</taxon>
        <taxon>Naganishia</taxon>
    </lineage>
</organism>
<keyword evidence="2" id="KW-1185">Reference proteome</keyword>
<accession>A0ACC2WJS2</accession>
<dbReference type="EMBL" id="JASBWS010000019">
    <property type="protein sequence ID" value="KAJ9111327.1"/>
    <property type="molecule type" value="Genomic_DNA"/>
</dbReference>